<gene>
    <name evidence="8" type="primary">glpQ</name>
    <name evidence="8" type="ORF">Poly30_53660</name>
</gene>
<dbReference type="PANTHER" id="PTHR43620:SF7">
    <property type="entry name" value="GLYCEROPHOSPHODIESTER PHOSPHODIESTERASE GDPD5-RELATED"/>
    <property type="match status" value="1"/>
</dbReference>
<dbReference type="AlphaFoldDB" id="A0A518F0D8"/>
<dbReference type="GO" id="GO:0006629">
    <property type="term" value="P:lipid metabolic process"/>
    <property type="evidence" value="ECO:0007669"/>
    <property type="project" value="InterPro"/>
</dbReference>
<dbReference type="GO" id="GO:0042597">
    <property type="term" value="C:periplasmic space"/>
    <property type="evidence" value="ECO:0007669"/>
    <property type="project" value="TreeGrafter"/>
</dbReference>
<dbReference type="Proteomes" id="UP000320390">
    <property type="component" value="Chromosome"/>
</dbReference>
<dbReference type="OrthoDB" id="238714at2"/>
<dbReference type="Pfam" id="PF03009">
    <property type="entry name" value="GDPD"/>
    <property type="match status" value="1"/>
</dbReference>
<dbReference type="Gene3D" id="3.20.20.190">
    <property type="entry name" value="Phosphatidylinositol (PI) phosphodiesterase"/>
    <property type="match status" value="1"/>
</dbReference>
<reference evidence="8 9" key="1">
    <citation type="submission" date="2019-02" db="EMBL/GenBank/DDBJ databases">
        <title>Deep-cultivation of Planctomycetes and their phenomic and genomic characterization uncovers novel biology.</title>
        <authorList>
            <person name="Wiegand S."/>
            <person name="Jogler M."/>
            <person name="Boedeker C."/>
            <person name="Pinto D."/>
            <person name="Vollmers J."/>
            <person name="Rivas-Marin E."/>
            <person name="Kohn T."/>
            <person name="Peeters S.H."/>
            <person name="Heuer A."/>
            <person name="Rast P."/>
            <person name="Oberbeckmann S."/>
            <person name="Bunk B."/>
            <person name="Jeske O."/>
            <person name="Meyerdierks A."/>
            <person name="Storesund J.E."/>
            <person name="Kallscheuer N."/>
            <person name="Luecker S."/>
            <person name="Lage O.M."/>
            <person name="Pohl T."/>
            <person name="Merkel B.J."/>
            <person name="Hornburger P."/>
            <person name="Mueller R.-W."/>
            <person name="Bruemmer F."/>
            <person name="Labrenz M."/>
            <person name="Spormann A.M."/>
            <person name="Op den Camp H."/>
            <person name="Overmann J."/>
            <person name="Amann R."/>
            <person name="Jetten M.S.M."/>
            <person name="Mascher T."/>
            <person name="Medema M.H."/>
            <person name="Devos D.P."/>
            <person name="Kaster A.-K."/>
            <person name="Ovreas L."/>
            <person name="Rohde M."/>
            <person name="Galperin M.Y."/>
            <person name="Jogler C."/>
        </authorList>
    </citation>
    <scope>NUCLEOTIDE SEQUENCE [LARGE SCALE GENOMIC DNA]</scope>
    <source>
        <strain evidence="8 9">Poly30</strain>
    </source>
</reference>
<evidence type="ECO:0000256" key="6">
    <source>
        <dbReference type="ARBA" id="ARBA00047512"/>
    </source>
</evidence>
<dbReference type="GO" id="GO:0008889">
    <property type="term" value="F:glycerophosphodiester phosphodiesterase activity"/>
    <property type="evidence" value="ECO:0007669"/>
    <property type="project" value="UniProtKB-EC"/>
</dbReference>
<evidence type="ECO:0000256" key="4">
    <source>
        <dbReference type="ARBA" id="ARBA00022798"/>
    </source>
</evidence>
<comment type="similarity">
    <text evidence="1">Belongs to the glycerophosphoryl diester phosphodiesterase family.</text>
</comment>
<protein>
    <recommendedName>
        <fullName evidence="2">glycerophosphodiester phosphodiesterase</fullName>
        <ecNumber evidence="2">3.1.4.46</ecNumber>
    </recommendedName>
</protein>
<comment type="catalytic activity">
    <reaction evidence="6">
        <text>a sn-glycero-3-phosphodiester + H2O = an alcohol + sn-glycerol 3-phosphate + H(+)</text>
        <dbReference type="Rhea" id="RHEA:12969"/>
        <dbReference type="ChEBI" id="CHEBI:15377"/>
        <dbReference type="ChEBI" id="CHEBI:15378"/>
        <dbReference type="ChEBI" id="CHEBI:30879"/>
        <dbReference type="ChEBI" id="CHEBI:57597"/>
        <dbReference type="ChEBI" id="CHEBI:83408"/>
        <dbReference type="EC" id="3.1.4.46"/>
    </reaction>
</comment>
<evidence type="ECO:0000313" key="9">
    <source>
        <dbReference type="Proteomes" id="UP000320390"/>
    </source>
</evidence>
<evidence type="ECO:0000256" key="1">
    <source>
        <dbReference type="ARBA" id="ARBA00007277"/>
    </source>
</evidence>
<evidence type="ECO:0000259" key="7">
    <source>
        <dbReference type="PROSITE" id="PS51704"/>
    </source>
</evidence>
<organism evidence="8 9">
    <name type="scientific">Saltatorellus ferox</name>
    <dbReference type="NCBI Taxonomy" id="2528018"/>
    <lineage>
        <taxon>Bacteria</taxon>
        <taxon>Pseudomonadati</taxon>
        <taxon>Planctomycetota</taxon>
        <taxon>Planctomycetia</taxon>
        <taxon>Planctomycetia incertae sedis</taxon>
        <taxon>Saltatorellus</taxon>
    </lineage>
</organism>
<dbReference type="GO" id="GO:0006071">
    <property type="term" value="P:glycerol metabolic process"/>
    <property type="evidence" value="ECO:0007669"/>
    <property type="project" value="UniProtKB-KW"/>
</dbReference>
<dbReference type="PANTHER" id="PTHR43620">
    <property type="entry name" value="GLYCEROPHOSPHORYL DIESTER PHOSPHODIESTERASE"/>
    <property type="match status" value="1"/>
</dbReference>
<name>A0A518F0D8_9BACT</name>
<dbReference type="InterPro" id="IPR030395">
    <property type="entry name" value="GP_PDE_dom"/>
</dbReference>
<dbReference type="SUPFAM" id="SSF51695">
    <property type="entry name" value="PLC-like phosphodiesterases"/>
    <property type="match status" value="1"/>
</dbReference>
<dbReference type="EMBL" id="CP036434">
    <property type="protein sequence ID" value="QDV09806.1"/>
    <property type="molecule type" value="Genomic_DNA"/>
</dbReference>
<evidence type="ECO:0000256" key="3">
    <source>
        <dbReference type="ARBA" id="ARBA00022729"/>
    </source>
</evidence>
<dbReference type="PROSITE" id="PS51704">
    <property type="entry name" value="GP_PDE"/>
    <property type="match status" value="1"/>
</dbReference>
<evidence type="ECO:0000256" key="2">
    <source>
        <dbReference type="ARBA" id="ARBA00012247"/>
    </source>
</evidence>
<dbReference type="CDD" id="cd08559">
    <property type="entry name" value="GDPD_periplasmic_GlpQ_like"/>
    <property type="match status" value="1"/>
</dbReference>
<dbReference type="RefSeq" id="WP_145204845.1">
    <property type="nucleotide sequence ID" value="NZ_CP036434.1"/>
</dbReference>
<proteinExistence type="inferred from homology"/>
<keyword evidence="5 8" id="KW-0378">Hydrolase</keyword>
<keyword evidence="9" id="KW-1185">Reference proteome</keyword>
<keyword evidence="3" id="KW-0732">Signal</keyword>
<evidence type="ECO:0000313" key="8">
    <source>
        <dbReference type="EMBL" id="QDV09806.1"/>
    </source>
</evidence>
<dbReference type="EC" id="3.1.4.46" evidence="2"/>
<sequence>MNIRSGELGEWPWSRPGLVVAHRGASGYLPEHTLEAYSMAYGLGADMLEPDLVLTADDVAICMHDVHLERVTDVAQRFPGRARTDGRFYAADFTLDEIRELSATGGDRHRFRGCSVPTFQEFLALVAHLNERTGREVGIVPELKAPDFHRREKRPLEEVYVQALREAGYDEPGALCITQSFEPDALVRVRDAGIRSTMLELLGGEAPDRSQLAEIAKRAEAIGPSKTMIEATKGQLVREAHELRLAVIPYTFKEDEDETRRFFQDHDVDALFSDFPDVALRARS</sequence>
<dbReference type="InterPro" id="IPR017946">
    <property type="entry name" value="PLC-like_Pdiesterase_TIM-brl"/>
</dbReference>
<evidence type="ECO:0000256" key="5">
    <source>
        <dbReference type="ARBA" id="ARBA00022801"/>
    </source>
</evidence>
<feature type="domain" description="GP-PDE" evidence="7">
    <location>
        <begin position="17"/>
        <end position="283"/>
    </location>
</feature>
<keyword evidence="4" id="KW-0319">Glycerol metabolism</keyword>
<accession>A0A518F0D8</accession>